<dbReference type="Proteomes" id="UP000078561">
    <property type="component" value="Unassembled WGS sequence"/>
</dbReference>
<feature type="compositionally biased region" description="Low complexity" evidence="8">
    <location>
        <begin position="512"/>
        <end position="526"/>
    </location>
</feature>
<feature type="compositionally biased region" description="Low complexity" evidence="8">
    <location>
        <begin position="181"/>
        <end position="197"/>
    </location>
</feature>
<organism evidence="10">
    <name type="scientific">Absidia glauca</name>
    <name type="common">Pin mould</name>
    <dbReference type="NCBI Taxonomy" id="4829"/>
    <lineage>
        <taxon>Eukaryota</taxon>
        <taxon>Fungi</taxon>
        <taxon>Fungi incertae sedis</taxon>
        <taxon>Mucoromycota</taxon>
        <taxon>Mucoromycotina</taxon>
        <taxon>Mucoromycetes</taxon>
        <taxon>Mucorales</taxon>
        <taxon>Cunninghamellaceae</taxon>
        <taxon>Absidia</taxon>
    </lineage>
</organism>
<dbReference type="OrthoDB" id="60033at2759"/>
<evidence type="ECO:0000256" key="4">
    <source>
        <dbReference type="ARBA" id="ARBA00023125"/>
    </source>
</evidence>
<protein>
    <recommendedName>
        <fullName evidence="9">HSF-type DNA-binding domain-containing protein</fullName>
    </recommendedName>
</protein>
<feature type="domain" description="HSF-type DNA-binding" evidence="9">
    <location>
        <begin position="105"/>
        <end position="129"/>
    </location>
</feature>
<proteinExistence type="inferred from homology"/>
<evidence type="ECO:0000313" key="11">
    <source>
        <dbReference type="Proteomes" id="UP000078561"/>
    </source>
</evidence>
<evidence type="ECO:0000256" key="1">
    <source>
        <dbReference type="ARBA" id="ARBA00004123"/>
    </source>
</evidence>
<evidence type="ECO:0000259" key="9">
    <source>
        <dbReference type="PROSITE" id="PS00434"/>
    </source>
</evidence>
<name>A0A168S481_ABSGL</name>
<dbReference type="STRING" id="4829.A0A168S481"/>
<dbReference type="GO" id="GO:0043565">
    <property type="term" value="F:sequence-specific DNA binding"/>
    <property type="evidence" value="ECO:0007669"/>
    <property type="project" value="InterPro"/>
</dbReference>
<feature type="region of interest" description="Disordered" evidence="8">
    <location>
        <begin position="440"/>
        <end position="471"/>
    </location>
</feature>
<keyword evidence="11" id="KW-1185">Reference proteome</keyword>
<dbReference type="SUPFAM" id="SSF46785">
    <property type="entry name" value="Winged helix' DNA-binding domain"/>
    <property type="match status" value="1"/>
</dbReference>
<dbReference type="InParanoid" id="A0A168S481"/>
<evidence type="ECO:0000256" key="7">
    <source>
        <dbReference type="RuleBase" id="RU004020"/>
    </source>
</evidence>
<keyword evidence="3" id="KW-0805">Transcription regulation</keyword>
<dbReference type="Gene3D" id="1.10.10.10">
    <property type="entry name" value="Winged helix-like DNA-binding domain superfamily/Winged helix DNA-binding domain"/>
    <property type="match status" value="1"/>
</dbReference>
<evidence type="ECO:0000256" key="8">
    <source>
        <dbReference type="SAM" id="MobiDB-lite"/>
    </source>
</evidence>
<dbReference type="InterPro" id="IPR036388">
    <property type="entry name" value="WH-like_DNA-bd_sf"/>
</dbReference>
<dbReference type="FunFam" id="1.10.10.10:FF:000027">
    <property type="entry name" value="Heat shock transcription factor 1"/>
    <property type="match status" value="1"/>
</dbReference>
<dbReference type="PANTHER" id="PTHR10015">
    <property type="entry name" value="HEAT SHOCK TRANSCRIPTION FACTOR"/>
    <property type="match status" value="1"/>
</dbReference>
<comment type="similarity">
    <text evidence="2 7">Belongs to the HSF family.</text>
</comment>
<dbReference type="PROSITE" id="PS00434">
    <property type="entry name" value="HSF_DOMAIN"/>
    <property type="match status" value="1"/>
</dbReference>
<comment type="subcellular location">
    <subcellularLocation>
        <location evidence="1">Nucleus</location>
    </subcellularLocation>
</comment>
<keyword evidence="6" id="KW-0539">Nucleus</keyword>
<evidence type="ECO:0000256" key="3">
    <source>
        <dbReference type="ARBA" id="ARBA00023015"/>
    </source>
</evidence>
<dbReference type="PANTHER" id="PTHR10015:SF427">
    <property type="entry name" value="HEAT SHOCK FACTOR PROTEIN"/>
    <property type="match status" value="1"/>
</dbReference>
<evidence type="ECO:0000313" key="10">
    <source>
        <dbReference type="EMBL" id="SAM07786.1"/>
    </source>
</evidence>
<gene>
    <name evidence="10" type="primary">ABSGL_13443.1 scaffold 14165</name>
</gene>
<feature type="region of interest" description="Disordered" evidence="8">
    <location>
        <begin position="295"/>
        <end position="371"/>
    </location>
</feature>
<reference evidence="10" key="1">
    <citation type="submission" date="2016-04" db="EMBL/GenBank/DDBJ databases">
        <authorList>
            <person name="Evans L.H."/>
            <person name="Alamgir A."/>
            <person name="Owens N."/>
            <person name="Weber N.D."/>
            <person name="Virtaneva K."/>
            <person name="Barbian K."/>
            <person name="Babar A."/>
            <person name="Rosenke K."/>
        </authorList>
    </citation>
    <scope>NUCLEOTIDE SEQUENCE [LARGE SCALE GENOMIC DNA]</scope>
    <source>
        <strain evidence="10">CBS 101.48</strain>
    </source>
</reference>
<evidence type="ECO:0000256" key="2">
    <source>
        <dbReference type="ARBA" id="ARBA00006403"/>
    </source>
</evidence>
<feature type="region of interest" description="Disordered" evidence="8">
    <location>
        <begin position="171"/>
        <end position="197"/>
    </location>
</feature>
<feature type="region of interest" description="Disordered" evidence="8">
    <location>
        <begin position="643"/>
        <end position="662"/>
    </location>
</feature>
<keyword evidence="4" id="KW-0238">DNA-binding</keyword>
<dbReference type="InterPro" id="IPR036390">
    <property type="entry name" value="WH_DNA-bd_sf"/>
</dbReference>
<dbReference type="GO" id="GO:0003700">
    <property type="term" value="F:DNA-binding transcription factor activity"/>
    <property type="evidence" value="ECO:0007669"/>
    <property type="project" value="InterPro"/>
</dbReference>
<evidence type="ECO:0000256" key="5">
    <source>
        <dbReference type="ARBA" id="ARBA00023163"/>
    </source>
</evidence>
<dbReference type="EMBL" id="LT554853">
    <property type="protein sequence ID" value="SAM07786.1"/>
    <property type="molecule type" value="Genomic_DNA"/>
</dbReference>
<sequence length="662" mass="73072">MSKPLSSTPAQIEDITPNKTAHDYSAALGTIMNTIKDTAASNNQTLVSATNQGQRPTAMQKNVAPFLNKVYNMVNDPNSDDLIRWSADGKSFFVVRHEDFARSVLPRFFKHSNFSSFVRQLNMYGFHKVPHLQHGVLHSDSDSEQWEFSNPHFQRNQPDLLLLVTRKKGRETEDKELNTNSAGTTPSKGPSTSSSSTHIDLQHIMEEIQVIKQHQMNISSQLKNIQNDNSILWQETISARERHQRHQDTIDKILRFLASVFSNDKSMAIPRKRRYLLEAPDTTDSKDQQDIEYQLNTNNITSNTTSTSSTSKSNSSNSNDNHGRPTKIQKTGTKPEFRIEDFVSGLQEYDETSSPPPQCQYGKSTNPNSDLADAIALNDKSKQSSSLSTLRTPMQLSHELAQVMSPQQIQGLQSLISLAQSNPALLSQLTTDVFNNYHQNNAHSTNSNNMPTSAPATPSAKSNYDHFNQPSSYDSNTIASSIYSILQPQITQQPFNTGTNRYPTTTNRGIMPAAIQPRPTTPTTTAEPVPANPIYSPTLAAPQQNITPFISPASSAAIISNDTTPSSFIGSYLSPTTSDSNIDTLTRTADDINSDIDTLGSNIEALAQQLGFDPTKANDDLLGYVDMDKFLQAYEDVNVYPEDTVHQAGPASPSAEPTDKNA</sequence>
<feature type="compositionally biased region" description="Low complexity" evidence="8">
    <location>
        <begin position="296"/>
        <end position="319"/>
    </location>
</feature>
<dbReference type="AlphaFoldDB" id="A0A168S481"/>
<dbReference type="SMART" id="SM00415">
    <property type="entry name" value="HSF"/>
    <property type="match status" value="1"/>
</dbReference>
<dbReference type="PRINTS" id="PR00056">
    <property type="entry name" value="HSFDOMAIN"/>
</dbReference>
<keyword evidence="5" id="KW-0804">Transcription</keyword>
<dbReference type="InterPro" id="IPR000232">
    <property type="entry name" value="HSF_DNA-bd"/>
</dbReference>
<dbReference type="Pfam" id="PF00447">
    <property type="entry name" value="HSF_DNA-bind"/>
    <property type="match status" value="1"/>
</dbReference>
<dbReference type="GO" id="GO:0005634">
    <property type="term" value="C:nucleus"/>
    <property type="evidence" value="ECO:0007669"/>
    <property type="project" value="UniProtKB-SubCell"/>
</dbReference>
<evidence type="ECO:0000256" key="6">
    <source>
        <dbReference type="ARBA" id="ARBA00023242"/>
    </source>
</evidence>
<feature type="region of interest" description="Disordered" evidence="8">
    <location>
        <begin position="507"/>
        <end position="526"/>
    </location>
</feature>
<accession>A0A168S481</accession>